<reference evidence="3 4" key="1">
    <citation type="submission" date="2013-12" db="EMBL/GenBank/DDBJ databases">
        <authorList>
            <consortium name="DOE Joint Genome Institute"/>
            <person name="Muyzer G."/>
            <person name="Huntemann M."/>
            <person name="Han J."/>
            <person name="Chen A."/>
            <person name="Kyrpides N."/>
            <person name="Mavromatis K."/>
            <person name="Markowitz V."/>
            <person name="Palaniappan K."/>
            <person name="Ivanova N."/>
            <person name="Schaumberg A."/>
            <person name="Pati A."/>
            <person name="Liolios K."/>
            <person name="Nordberg H.P."/>
            <person name="Cantor M.N."/>
            <person name="Hua S.X."/>
            <person name="Woyke T."/>
        </authorList>
    </citation>
    <scope>NUCLEOTIDE SEQUENCE [LARGE SCALE GENOMIC DNA]</scope>
    <source>
        <strain evidence="3 4">ARh 1</strain>
    </source>
</reference>
<evidence type="ECO:0000259" key="2">
    <source>
        <dbReference type="Pfam" id="PF03625"/>
    </source>
</evidence>
<feature type="domain" description="DUF302" evidence="2">
    <location>
        <begin position="98"/>
        <end position="156"/>
    </location>
</feature>
<keyword evidence="1" id="KW-0812">Transmembrane</keyword>
<dbReference type="EMBL" id="CP007029">
    <property type="protein sequence ID" value="AHE99954.1"/>
    <property type="molecule type" value="Genomic_DNA"/>
</dbReference>
<dbReference type="CDD" id="cd14797">
    <property type="entry name" value="DUF302"/>
    <property type="match status" value="1"/>
</dbReference>
<dbReference type="Proteomes" id="UP000005289">
    <property type="component" value="Chromosome"/>
</dbReference>
<sequence>MRLVRNVLALVGLLTLVAIGGLILVLEPYMHKVRSLDEAALGVYSEVARTILATGDPTAALVYQRSVAAGLTVADVEIALGRAAEAADLHTLGALSVDRQVRNRAGVGFPFLKVYLFCEPELAADLIRHTTAMAAFLPCRIILHEDERGGLWLMTPNLDLVIHGGRPLPIALQERALGLQSTLREIVDRAAAGDD</sequence>
<keyword evidence="1" id="KW-1133">Transmembrane helix</keyword>
<proteinExistence type="predicted"/>
<dbReference type="HOGENOM" id="CLU_108952_0_0_6"/>
<dbReference type="InterPro" id="IPR005180">
    <property type="entry name" value="DUF302"/>
</dbReference>
<dbReference type="Gene3D" id="3.30.310.70">
    <property type="entry name" value="TT1751-like domain"/>
    <property type="match status" value="1"/>
</dbReference>
<dbReference type="InterPro" id="IPR035923">
    <property type="entry name" value="TT1751-like_sf"/>
</dbReference>
<dbReference type="AlphaFoldDB" id="W0DMY5"/>
<keyword evidence="4" id="KW-1185">Reference proteome</keyword>
<evidence type="ECO:0000313" key="3">
    <source>
        <dbReference type="EMBL" id="AHE99954.1"/>
    </source>
</evidence>
<accession>W0DMY5</accession>
<dbReference type="STRING" id="713585.THITH_04885"/>
<dbReference type="KEGG" id="tti:THITH_04885"/>
<evidence type="ECO:0000256" key="1">
    <source>
        <dbReference type="SAM" id="Phobius"/>
    </source>
</evidence>
<dbReference type="Pfam" id="PF03625">
    <property type="entry name" value="DUF302"/>
    <property type="match status" value="1"/>
</dbReference>
<feature type="transmembrane region" description="Helical" evidence="1">
    <location>
        <begin position="6"/>
        <end position="26"/>
    </location>
</feature>
<keyword evidence="1" id="KW-0472">Membrane</keyword>
<dbReference type="OrthoDB" id="9783833at2"/>
<gene>
    <name evidence="3" type="ORF">THITH_04885</name>
</gene>
<dbReference type="RefSeq" id="WP_006748864.1">
    <property type="nucleotide sequence ID" value="NZ_CP007029.1"/>
</dbReference>
<evidence type="ECO:0000313" key="4">
    <source>
        <dbReference type="Proteomes" id="UP000005289"/>
    </source>
</evidence>
<dbReference type="SUPFAM" id="SSF103247">
    <property type="entry name" value="TT1751-like"/>
    <property type="match status" value="1"/>
</dbReference>
<name>W0DMY5_9GAMM</name>
<protein>
    <recommendedName>
        <fullName evidence="2">DUF302 domain-containing protein</fullName>
    </recommendedName>
</protein>
<organism evidence="3 4">
    <name type="scientific">Thioalkalivibrio paradoxus ARh 1</name>
    <dbReference type="NCBI Taxonomy" id="713585"/>
    <lineage>
        <taxon>Bacteria</taxon>
        <taxon>Pseudomonadati</taxon>
        <taxon>Pseudomonadota</taxon>
        <taxon>Gammaproteobacteria</taxon>
        <taxon>Chromatiales</taxon>
        <taxon>Ectothiorhodospiraceae</taxon>
        <taxon>Thioalkalivibrio</taxon>
    </lineage>
</organism>